<gene>
    <name evidence="8" type="ORF">CC85DRAFT_282461</name>
</gene>
<evidence type="ECO:0000259" key="5">
    <source>
        <dbReference type="Pfam" id="PF06978"/>
    </source>
</evidence>
<dbReference type="OrthoDB" id="442863at2759"/>
<evidence type="ECO:0000256" key="4">
    <source>
        <dbReference type="SAM" id="MobiDB-lite"/>
    </source>
</evidence>
<evidence type="ECO:0000256" key="1">
    <source>
        <dbReference type="ARBA" id="ARBA00004123"/>
    </source>
</evidence>
<name>A0A0J0XWG7_9TREE</name>
<evidence type="ECO:0000256" key="2">
    <source>
        <dbReference type="ARBA" id="ARBA00022694"/>
    </source>
</evidence>
<feature type="domain" description="POPLD" evidence="6">
    <location>
        <begin position="476"/>
        <end position="568"/>
    </location>
</feature>
<dbReference type="PANTHER" id="PTHR22731:SF3">
    <property type="entry name" value="RIBONUCLEASES P_MRP PROTEIN SUBUNIT POP1"/>
    <property type="match status" value="1"/>
</dbReference>
<dbReference type="PANTHER" id="PTHR22731">
    <property type="entry name" value="RIBONUCLEASES P/MRP PROTEIN SUBUNIT POP1"/>
    <property type="match status" value="1"/>
</dbReference>
<dbReference type="RefSeq" id="XP_018281891.1">
    <property type="nucleotide sequence ID" value="XM_018421995.1"/>
</dbReference>
<feature type="compositionally biased region" description="Basic residues" evidence="4">
    <location>
        <begin position="100"/>
        <end position="115"/>
    </location>
</feature>
<feature type="region of interest" description="Disordered" evidence="4">
    <location>
        <begin position="1"/>
        <end position="22"/>
    </location>
</feature>
<evidence type="ECO:0000256" key="3">
    <source>
        <dbReference type="ARBA" id="ARBA00023242"/>
    </source>
</evidence>
<organism evidence="8 9">
    <name type="scientific">Cutaneotrichosporon oleaginosum</name>
    <dbReference type="NCBI Taxonomy" id="879819"/>
    <lineage>
        <taxon>Eukaryota</taxon>
        <taxon>Fungi</taxon>
        <taxon>Dikarya</taxon>
        <taxon>Basidiomycota</taxon>
        <taxon>Agaricomycotina</taxon>
        <taxon>Tremellomycetes</taxon>
        <taxon>Trichosporonales</taxon>
        <taxon>Trichosporonaceae</taxon>
        <taxon>Cutaneotrichosporon</taxon>
    </lineage>
</organism>
<dbReference type="Pfam" id="PF22770">
    <property type="entry name" value="POP1_C"/>
    <property type="match status" value="1"/>
</dbReference>
<sequence>MGPKPQSKPPPSGGKKPLRGIQKTEDMLKYNQHAKRRGQGKERAVLKGLHDLVKASKNLPGSLSVERFSETRALEIAALQNAIKVAAAQSSSRAFQSLPRHLRRRAASHNPRRVPKRLRSRAAAEIDAGDMTVKMHRKKAKLRARGDLRGRSRTMQLRARQVNKRWLGSHIFHAKRSHMANVWGYRLGMTPTLKSFRASYRAARRRAILQDTSFLGVVELQGPRSQIVALLSKISAGAFAGSRYEDGTRVAHIAAYHSGTFPLGLIGPMEVLWQPCEDQNRTVWLRVHPSIFEEVWETVMTAISVYPEELGALLVHDLRDSLESFEITGPLAGQVISRSLQLCNSESADKKRALASLLHGDPAECPDGMVVGFKVYDPRLAYPPARVQEAPTPIQAPWETLQTQDGVSTELWDAEVRSRLSKPRWKKSDLDARRHQQEVPGTRLSASVNDDRVPVILMKSSVQSKTPGQENAGFHGWTLLIPHGWSMAFLSSFIYCNARLGGIIERRNRCREAGVPSFPEHYSNVCHASDAWEMERSQEDQVRWLRKPPGKRPEFSVLGTRWPFRPVWSEVLTIEAGTSAEEAAINGDAEFRTWLFNTALAPCISTLVDAEDPAARLVKAVNVVRQRRGLSPLPTSTKDELLTTALCQVQVEMIGRGSPSDMATISELDAAERTTWLESFAHDQATGFHQEGASEMLKLGEKRSDKGVIGFVTTGNISLTRGEGHALGMISLAGYLRLLAAARQSTQPELAVVTVKNRDGHVSRLASVTLVQ</sequence>
<feature type="region of interest" description="Disordered" evidence="4">
    <location>
        <begin position="96"/>
        <end position="115"/>
    </location>
</feature>
<comment type="subcellular location">
    <subcellularLocation>
        <location evidence="1">Nucleus</location>
    </subcellularLocation>
</comment>
<dbReference type="GO" id="GO:0000172">
    <property type="term" value="C:ribonuclease MRP complex"/>
    <property type="evidence" value="ECO:0007669"/>
    <property type="project" value="InterPro"/>
</dbReference>
<feature type="compositionally biased region" description="Pro residues" evidence="4">
    <location>
        <begin position="1"/>
        <end position="12"/>
    </location>
</feature>
<dbReference type="GO" id="GO:0005655">
    <property type="term" value="C:nucleolar ribonuclease P complex"/>
    <property type="evidence" value="ECO:0007669"/>
    <property type="project" value="InterPro"/>
</dbReference>
<dbReference type="GeneID" id="28982598"/>
<dbReference type="InterPro" id="IPR009723">
    <property type="entry name" value="Pop1_N"/>
</dbReference>
<dbReference type="Proteomes" id="UP000053611">
    <property type="component" value="Unassembled WGS sequence"/>
</dbReference>
<dbReference type="InterPro" id="IPR055079">
    <property type="entry name" value="POP1_C"/>
</dbReference>
<accession>A0A0J0XWG7</accession>
<dbReference type="EMBL" id="KQ087181">
    <property type="protein sequence ID" value="KLT45400.1"/>
    <property type="molecule type" value="Genomic_DNA"/>
</dbReference>
<evidence type="ECO:0000313" key="8">
    <source>
        <dbReference type="EMBL" id="KLT45400.1"/>
    </source>
</evidence>
<dbReference type="Pfam" id="PF06978">
    <property type="entry name" value="POP1_N"/>
    <property type="match status" value="2"/>
</dbReference>
<evidence type="ECO:0000313" key="9">
    <source>
        <dbReference type="Proteomes" id="UP000053611"/>
    </source>
</evidence>
<dbReference type="Pfam" id="PF08170">
    <property type="entry name" value="POPLD"/>
    <property type="match status" value="1"/>
</dbReference>
<dbReference type="STRING" id="879819.A0A0J0XWG7"/>
<keyword evidence="3" id="KW-0539">Nucleus</keyword>
<evidence type="ECO:0000259" key="7">
    <source>
        <dbReference type="Pfam" id="PF22770"/>
    </source>
</evidence>
<evidence type="ECO:0000259" key="6">
    <source>
        <dbReference type="Pfam" id="PF08170"/>
    </source>
</evidence>
<keyword evidence="2" id="KW-0819">tRNA processing</keyword>
<dbReference type="AlphaFoldDB" id="A0A0J0XWG7"/>
<feature type="domain" description="Pop1 N-terminal" evidence="5">
    <location>
        <begin position="68"/>
        <end position="151"/>
    </location>
</feature>
<reference evidence="8 9" key="1">
    <citation type="submission" date="2015-03" db="EMBL/GenBank/DDBJ databases">
        <title>Genomics and transcriptomics of the oil-accumulating basidiomycete yeast T. oleaginosus allow insights into substrate utilization and the diverse evolutionary trajectories of mating systems in fungi.</title>
        <authorList>
            <consortium name="DOE Joint Genome Institute"/>
            <person name="Kourist R."/>
            <person name="Kracht O."/>
            <person name="Bracharz F."/>
            <person name="Lipzen A."/>
            <person name="Nolan M."/>
            <person name="Ohm R."/>
            <person name="Grigoriev I."/>
            <person name="Sun S."/>
            <person name="Heitman J."/>
            <person name="Bruck T."/>
            <person name="Nowrousian M."/>
        </authorList>
    </citation>
    <scope>NUCLEOTIDE SEQUENCE [LARGE SCALE GENOMIC DNA]</scope>
    <source>
        <strain evidence="8 9">IBC0246</strain>
    </source>
</reference>
<dbReference type="InterPro" id="IPR012590">
    <property type="entry name" value="POPLD_dom"/>
</dbReference>
<feature type="domain" description="POP1 C-terminal" evidence="7">
    <location>
        <begin position="703"/>
        <end position="770"/>
    </location>
</feature>
<proteinExistence type="predicted"/>
<feature type="domain" description="Pop1 N-terminal" evidence="5">
    <location>
        <begin position="153"/>
        <end position="222"/>
    </location>
</feature>
<dbReference type="InterPro" id="IPR039182">
    <property type="entry name" value="Pop1"/>
</dbReference>
<keyword evidence="9" id="KW-1185">Reference proteome</keyword>
<dbReference type="GO" id="GO:0001682">
    <property type="term" value="P:tRNA 5'-leader removal"/>
    <property type="evidence" value="ECO:0007669"/>
    <property type="project" value="InterPro"/>
</dbReference>
<protein>
    <submittedName>
        <fullName evidence="8">Putative ribonucleases P/MRP protein subunit</fullName>
    </submittedName>
</protein>